<organism evidence="1 2">
    <name type="scientific">Haematococcus lacustris</name>
    <name type="common">Green alga</name>
    <name type="synonym">Haematococcus pluvialis</name>
    <dbReference type="NCBI Taxonomy" id="44745"/>
    <lineage>
        <taxon>Eukaryota</taxon>
        <taxon>Viridiplantae</taxon>
        <taxon>Chlorophyta</taxon>
        <taxon>core chlorophytes</taxon>
        <taxon>Chlorophyceae</taxon>
        <taxon>CS clade</taxon>
        <taxon>Chlamydomonadales</taxon>
        <taxon>Haematococcaceae</taxon>
        <taxon>Haematococcus</taxon>
    </lineage>
</organism>
<sequence length="155" mass="16431">MGTHKSLTFGMHKSRTQQTLLLPAPALGGMTCNVVESQHWCLVQAPLLLSNLGPCAREQLPNSDGPVAQARVLLAEDQTVLDCPGLHPGVDATLHCDTPQLLSQVLQVRHSPSQCPSSCQSLALVLLVIVTCLGKSTSRASCRVMLGSTQPSNTI</sequence>
<dbReference type="AlphaFoldDB" id="A0A699ZDG8"/>
<accession>A0A699ZDG8</accession>
<dbReference type="EMBL" id="BLLF01001086">
    <property type="protein sequence ID" value="GFH17028.1"/>
    <property type="molecule type" value="Genomic_DNA"/>
</dbReference>
<reference evidence="1 2" key="1">
    <citation type="submission" date="2020-02" db="EMBL/GenBank/DDBJ databases">
        <title>Draft genome sequence of Haematococcus lacustris strain NIES-144.</title>
        <authorList>
            <person name="Morimoto D."/>
            <person name="Nakagawa S."/>
            <person name="Yoshida T."/>
            <person name="Sawayama S."/>
        </authorList>
    </citation>
    <scope>NUCLEOTIDE SEQUENCE [LARGE SCALE GENOMIC DNA]</scope>
    <source>
        <strain evidence="1 2">NIES-144</strain>
    </source>
</reference>
<proteinExistence type="predicted"/>
<protein>
    <submittedName>
        <fullName evidence="1">Uncharacterized protein</fullName>
    </submittedName>
</protein>
<gene>
    <name evidence="1" type="ORF">HaLaN_13563</name>
</gene>
<keyword evidence="2" id="KW-1185">Reference proteome</keyword>
<name>A0A699ZDG8_HAELA</name>
<comment type="caution">
    <text evidence="1">The sequence shown here is derived from an EMBL/GenBank/DDBJ whole genome shotgun (WGS) entry which is preliminary data.</text>
</comment>
<evidence type="ECO:0000313" key="1">
    <source>
        <dbReference type="EMBL" id="GFH17028.1"/>
    </source>
</evidence>
<evidence type="ECO:0000313" key="2">
    <source>
        <dbReference type="Proteomes" id="UP000485058"/>
    </source>
</evidence>
<dbReference type="Proteomes" id="UP000485058">
    <property type="component" value="Unassembled WGS sequence"/>
</dbReference>